<dbReference type="Proteomes" id="UP001442494">
    <property type="component" value="Unassembled WGS sequence"/>
</dbReference>
<proteinExistence type="predicted"/>
<dbReference type="EMBL" id="JAMPKK010000011">
    <property type="protein sequence ID" value="MEP0864236.1"/>
    <property type="molecule type" value="Genomic_DNA"/>
</dbReference>
<gene>
    <name evidence="1" type="ORF">NDI37_07120</name>
</gene>
<organism evidence="1 2">
    <name type="scientific">Funiculus sociatus GB2-A5</name>
    <dbReference type="NCBI Taxonomy" id="2933946"/>
    <lineage>
        <taxon>Bacteria</taxon>
        <taxon>Bacillati</taxon>
        <taxon>Cyanobacteriota</taxon>
        <taxon>Cyanophyceae</taxon>
        <taxon>Coleofasciculales</taxon>
        <taxon>Coleofasciculaceae</taxon>
        <taxon>Funiculus</taxon>
    </lineage>
</organism>
<accession>A0ABV0JLD2</accession>
<reference evidence="1 2" key="1">
    <citation type="submission" date="2022-04" db="EMBL/GenBank/DDBJ databases">
        <title>Positive selection, recombination, and allopatry shape intraspecific diversity of widespread and dominant cyanobacteria.</title>
        <authorList>
            <person name="Wei J."/>
            <person name="Shu W."/>
            <person name="Hu C."/>
        </authorList>
    </citation>
    <scope>NUCLEOTIDE SEQUENCE [LARGE SCALE GENOMIC DNA]</scope>
    <source>
        <strain evidence="1 2">GB2-A5</strain>
    </source>
</reference>
<evidence type="ECO:0000313" key="2">
    <source>
        <dbReference type="Proteomes" id="UP001442494"/>
    </source>
</evidence>
<name>A0ABV0JLD2_9CYAN</name>
<dbReference type="RefSeq" id="WP_190427371.1">
    <property type="nucleotide sequence ID" value="NZ_JAMPKK010000011.1"/>
</dbReference>
<protein>
    <submittedName>
        <fullName evidence="1">Uncharacterized protein</fullName>
    </submittedName>
</protein>
<evidence type="ECO:0000313" key="1">
    <source>
        <dbReference type="EMBL" id="MEP0864236.1"/>
    </source>
</evidence>
<sequence>MKIVRLERSHPFLCVLLTRSLHTNFIIGRKYPDVCKYLVKIDSERWQLYLKIT</sequence>
<comment type="caution">
    <text evidence="1">The sequence shown here is derived from an EMBL/GenBank/DDBJ whole genome shotgun (WGS) entry which is preliminary data.</text>
</comment>
<keyword evidence="2" id="KW-1185">Reference proteome</keyword>